<dbReference type="Pfam" id="PF12796">
    <property type="entry name" value="Ank_2"/>
    <property type="match status" value="1"/>
</dbReference>
<sequence>MVVVKLLLEKGFEADAKDSNGHSPLFWSAEFGHPEIMELLLGKGVEADATDADGRTPLSSAAANGRKVA</sequence>
<keyword evidence="6" id="KW-1185">Reference proteome</keyword>
<dbReference type="PROSITE" id="PS50088">
    <property type="entry name" value="ANK_REPEAT"/>
    <property type="match status" value="1"/>
</dbReference>
<dbReference type="EMBL" id="JAQJZL010000005">
    <property type="protein sequence ID" value="KAJ6041456.1"/>
    <property type="molecule type" value="Genomic_DNA"/>
</dbReference>
<organism evidence="5 6">
    <name type="scientific">Penicillium canescens</name>
    <dbReference type="NCBI Taxonomy" id="5083"/>
    <lineage>
        <taxon>Eukaryota</taxon>
        <taxon>Fungi</taxon>
        <taxon>Dikarya</taxon>
        <taxon>Ascomycota</taxon>
        <taxon>Pezizomycotina</taxon>
        <taxon>Eurotiomycetes</taxon>
        <taxon>Eurotiomycetidae</taxon>
        <taxon>Eurotiales</taxon>
        <taxon>Aspergillaceae</taxon>
        <taxon>Penicillium</taxon>
    </lineage>
</organism>
<dbReference type="Gene3D" id="1.25.40.20">
    <property type="entry name" value="Ankyrin repeat-containing domain"/>
    <property type="match status" value="1"/>
</dbReference>
<keyword evidence="1" id="KW-0677">Repeat</keyword>
<dbReference type="InterPro" id="IPR002110">
    <property type="entry name" value="Ankyrin_rpt"/>
</dbReference>
<evidence type="ECO:0000256" key="4">
    <source>
        <dbReference type="SAM" id="MobiDB-lite"/>
    </source>
</evidence>
<evidence type="ECO:0000256" key="2">
    <source>
        <dbReference type="ARBA" id="ARBA00023043"/>
    </source>
</evidence>
<reference evidence="5" key="1">
    <citation type="journal article" date="2023" name="IMA Fungus">
        <title>Comparative genomic study of the Penicillium genus elucidates a diverse pangenome and 15 lateral gene transfer events.</title>
        <authorList>
            <person name="Petersen C."/>
            <person name="Sorensen T."/>
            <person name="Nielsen M.R."/>
            <person name="Sondergaard T.E."/>
            <person name="Sorensen J.L."/>
            <person name="Fitzpatrick D.A."/>
            <person name="Frisvad J.C."/>
            <person name="Nielsen K.L."/>
        </authorList>
    </citation>
    <scope>NUCLEOTIDE SEQUENCE</scope>
    <source>
        <strain evidence="5">IBT 15450</strain>
    </source>
</reference>
<name>A0AAD6IBI5_PENCN</name>
<dbReference type="PANTHER" id="PTHR24198:SF165">
    <property type="entry name" value="ANKYRIN REPEAT-CONTAINING PROTEIN-RELATED"/>
    <property type="match status" value="1"/>
</dbReference>
<protein>
    <submittedName>
        <fullName evidence="5">Ankyrin repeat-containing domain protein</fullName>
    </submittedName>
</protein>
<reference evidence="5" key="2">
    <citation type="submission" date="2023-01" db="EMBL/GenBank/DDBJ databases">
        <authorList>
            <person name="Petersen C."/>
        </authorList>
    </citation>
    <scope>NUCLEOTIDE SEQUENCE</scope>
    <source>
        <strain evidence="5">IBT 15450</strain>
    </source>
</reference>
<dbReference type="PANTHER" id="PTHR24198">
    <property type="entry name" value="ANKYRIN REPEAT AND PROTEIN KINASE DOMAIN-CONTAINING PROTEIN"/>
    <property type="match status" value="1"/>
</dbReference>
<dbReference type="AlphaFoldDB" id="A0AAD6IBI5"/>
<evidence type="ECO:0000313" key="6">
    <source>
        <dbReference type="Proteomes" id="UP001219568"/>
    </source>
</evidence>
<dbReference type="InterPro" id="IPR036770">
    <property type="entry name" value="Ankyrin_rpt-contain_sf"/>
</dbReference>
<evidence type="ECO:0000256" key="1">
    <source>
        <dbReference type="ARBA" id="ARBA00022737"/>
    </source>
</evidence>
<dbReference type="SMART" id="SM00248">
    <property type="entry name" value="ANK"/>
    <property type="match status" value="1"/>
</dbReference>
<feature type="region of interest" description="Disordered" evidence="4">
    <location>
        <begin position="50"/>
        <end position="69"/>
    </location>
</feature>
<proteinExistence type="predicted"/>
<dbReference type="SUPFAM" id="SSF48403">
    <property type="entry name" value="Ankyrin repeat"/>
    <property type="match status" value="1"/>
</dbReference>
<dbReference type="Proteomes" id="UP001219568">
    <property type="component" value="Unassembled WGS sequence"/>
</dbReference>
<evidence type="ECO:0000313" key="5">
    <source>
        <dbReference type="EMBL" id="KAJ6041456.1"/>
    </source>
</evidence>
<dbReference type="PROSITE" id="PS50297">
    <property type="entry name" value="ANK_REP_REGION"/>
    <property type="match status" value="1"/>
</dbReference>
<comment type="caution">
    <text evidence="5">The sequence shown here is derived from an EMBL/GenBank/DDBJ whole genome shotgun (WGS) entry which is preliminary data.</text>
</comment>
<keyword evidence="2 3" id="KW-0040">ANK repeat</keyword>
<evidence type="ECO:0000256" key="3">
    <source>
        <dbReference type="PROSITE-ProRule" id="PRU00023"/>
    </source>
</evidence>
<feature type="repeat" description="ANK" evidence="3">
    <location>
        <begin position="20"/>
        <end position="52"/>
    </location>
</feature>
<gene>
    <name evidence="5" type="ORF">N7460_006846</name>
</gene>
<accession>A0AAD6IBI5</accession>